<dbReference type="RefSeq" id="WP_322474651.1">
    <property type="nucleotide sequence ID" value="NZ_JBHRZG010000024.1"/>
</dbReference>
<dbReference type="Proteomes" id="UP001595803">
    <property type="component" value="Unassembled WGS sequence"/>
</dbReference>
<name>A0ABV7ZEX6_9DEIO</name>
<sequence>MKIDEQLTTDAVLERLGRESASDYEADVMRAVLIEQHAGRDLNELSEAEWLAAFGQMNLRKTTGWIKDDQNEAKPE</sequence>
<evidence type="ECO:0000313" key="2">
    <source>
        <dbReference type="Proteomes" id="UP001595803"/>
    </source>
</evidence>
<reference evidence="2" key="1">
    <citation type="journal article" date="2019" name="Int. J. Syst. Evol. Microbiol.">
        <title>The Global Catalogue of Microorganisms (GCM) 10K type strain sequencing project: providing services to taxonomists for standard genome sequencing and annotation.</title>
        <authorList>
            <consortium name="The Broad Institute Genomics Platform"/>
            <consortium name="The Broad Institute Genome Sequencing Center for Infectious Disease"/>
            <person name="Wu L."/>
            <person name="Ma J."/>
        </authorList>
    </citation>
    <scope>NUCLEOTIDE SEQUENCE [LARGE SCALE GENOMIC DNA]</scope>
    <source>
        <strain evidence="2">CCTCC AB 2017081</strain>
    </source>
</reference>
<accession>A0ABV7ZEX6</accession>
<gene>
    <name evidence="1" type="ORF">ACFOSB_20940</name>
</gene>
<keyword evidence="2" id="KW-1185">Reference proteome</keyword>
<evidence type="ECO:0008006" key="3">
    <source>
        <dbReference type="Google" id="ProtNLM"/>
    </source>
</evidence>
<protein>
    <recommendedName>
        <fullName evidence="3">Antitoxin VbhA domain-containing protein</fullName>
    </recommendedName>
</protein>
<proteinExistence type="predicted"/>
<organism evidence="1 2">
    <name type="scientific">Deinococcus rufus</name>
    <dbReference type="NCBI Taxonomy" id="2136097"/>
    <lineage>
        <taxon>Bacteria</taxon>
        <taxon>Thermotogati</taxon>
        <taxon>Deinococcota</taxon>
        <taxon>Deinococci</taxon>
        <taxon>Deinococcales</taxon>
        <taxon>Deinococcaceae</taxon>
        <taxon>Deinococcus</taxon>
    </lineage>
</organism>
<dbReference type="EMBL" id="JBHRZG010000024">
    <property type="protein sequence ID" value="MFC3835335.1"/>
    <property type="molecule type" value="Genomic_DNA"/>
</dbReference>
<comment type="caution">
    <text evidence="1">The sequence shown here is derived from an EMBL/GenBank/DDBJ whole genome shotgun (WGS) entry which is preliminary data.</text>
</comment>
<evidence type="ECO:0000313" key="1">
    <source>
        <dbReference type="EMBL" id="MFC3835335.1"/>
    </source>
</evidence>